<dbReference type="AlphaFoldDB" id="A0AAW5JPW0"/>
<evidence type="ECO:0000313" key="1">
    <source>
        <dbReference type="EMBL" id="MCQ4769444.1"/>
    </source>
</evidence>
<reference evidence="1" key="1">
    <citation type="submission" date="2022-06" db="EMBL/GenBank/DDBJ databases">
        <title>Isolation of gut microbiota from human fecal samples.</title>
        <authorList>
            <person name="Pamer E.G."/>
            <person name="Barat B."/>
            <person name="Waligurski E."/>
            <person name="Medina S."/>
            <person name="Paddock L."/>
            <person name="Mostad J."/>
        </authorList>
    </citation>
    <scope>NUCLEOTIDE SEQUENCE</scope>
    <source>
        <strain evidence="1">DFI.9.91</strain>
    </source>
</reference>
<proteinExistence type="predicted"/>
<sequence>MLAHISAVCDDDGTMVSVNGPVDHLRNALCSVFQSVLENETLTETDLHYLVIMAANLVDFPE</sequence>
<dbReference type="EMBL" id="JANFYS010000003">
    <property type="protein sequence ID" value="MCQ4769444.1"/>
    <property type="molecule type" value="Genomic_DNA"/>
</dbReference>
<gene>
    <name evidence="1" type="ORF">NE579_03045</name>
</gene>
<accession>A0AAW5JPW0</accession>
<name>A0AAW5JPW0_9FIRM</name>
<organism evidence="1 2">
    <name type="scientific">Intestinimonas massiliensis</name>
    <name type="common">ex Afouda et al. 2020</name>
    <dbReference type="NCBI Taxonomy" id="1673721"/>
    <lineage>
        <taxon>Bacteria</taxon>
        <taxon>Bacillati</taxon>
        <taxon>Bacillota</taxon>
        <taxon>Clostridia</taxon>
        <taxon>Eubacteriales</taxon>
        <taxon>Intestinimonas</taxon>
    </lineage>
</organism>
<dbReference type="RefSeq" id="WP_256303211.1">
    <property type="nucleotide sequence ID" value="NZ_JANFYS010000003.1"/>
</dbReference>
<evidence type="ECO:0000313" key="2">
    <source>
        <dbReference type="Proteomes" id="UP001204562"/>
    </source>
</evidence>
<protein>
    <submittedName>
        <fullName evidence="1">Uncharacterized protein</fullName>
    </submittedName>
</protein>
<comment type="caution">
    <text evidence="1">The sequence shown here is derived from an EMBL/GenBank/DDBJ whole genome shotgun (WGS) entry which is preliminary data.</text>
</comment>
<dbReference type="Proteomes" id="UP001204562">
    <property type="component" value="Unassembled WGS sequence"/>
</dbReference>